<comment type="pathway">
    <text evidence="7 8">Porphyrin-containing compound metabolism; protoheme biosynthesis; protoheme from protoporphyrin-IX: step 1/1.</text>
</comment>
<comment type="subcellular location">
    <subcellularLocation>
        <location evidence="7 8">Cytoplasm</location>
    </subcellularLocation>
</comment>
<dbReference type="EMBL" id="RQFD01000016">
    <property type="protein sequence ID" value="TGK47355.1"/>
    <property type="molecule type" value="Genomic_DNA"/>
</dbReference>
<reference evidence="9" key="1">
    <citation type="submission" date="2018-10" db="EMBL/GenBank/DDBJ databases">
        <authorList>
            <person name="Vincent A.T."/>
            <person name="Schiettekatte O."/>
            <person name="Bourhy P."/>
            <person name="Veyrier F.J."/>
            <person name="Picardeau M."/>
        </authorList>
    </citation>
    <scope>NUCLEOTIDE SEQUENCE</scope>
    <source>
        <strain evidence="9">201800295</strain>
    </source>
</reference>
<keyword evidence="5 7" id="KW-0627">Porphyrin biosynthesis</keyword>
<dbReference type="Gene3D" id="3.40.50.1400">
    <property type="match status" value="2"/>
</dbReference>
<evidence type="ECO:0000256" key="4">
    <source>
        <dbReference type="ARBA" id="ARBA00023239"/>
    </source>
</evidence>
<comment type="caution">
    <text evidence="10">The sequence shown here is derived from an EMBL/GenBank/DDBJ whole genome shotgun (WGS) entry which is preliminary data.</text>
</comment>
<dbReference type="InterPro" id="IPR033659">
    <property type="entry name" value="Ferrochelatase_N"/>
</dbReference>
<dbReference type="InterPro" id="IPR019772">
    <property type="entry name" value="Ferrochelatase_AS"/>
</dbReference>
<dbReference type="Pfam" id="PF00762">
    <property type="entry name" value="Ferrochelatase"/>
    <property type="match status" value="1"/>
</dbReference>
<name>A0A7I0HPS4_9LEPT</name>
<evidence type="ECO:0000256" key="8">
    <source>
        <dbReference type="RuleBase" id="RU000607"/>
    </source>
</evidence>
<dbReference type="HAMAP" id="MF_00323">
    <property type="entry name" value="Ferrochelatase"/>
    <property type="match status" value="1"/>
</dbReference>
<protein>
    <recommendedName>
        <fullName evidence="7 8">Ferrochelatase</fullName>
        <ecNumber evidence="7 8">4.98.1.1</ecNumber>
    </recommendedName>
    <alternativeName>
        <fullName evidence="7">Heme synthase</fullName>
    </alternativeName>
    <alternativeName>
        <fullName evidence="7">Protoheme ferro-lyase</fullName>
    </alternativeName>
</protein>
<dbReference type="PANTHER" id="PTHR11108:SF1">
    <property type="entry name" value="FERROCHELATASE, MITOCHONDRIAL"/>
    <property type="match status" value="1"/>
</dbReference>
<dbReference type="InterPro" id="IPR033644">
    <property type="entry name" value="Ferrochelatase_C"/>
</dbReference>
<reference evidence="10 12" key="2">
    <citation type="journal article" date="2019" name="PLoS Negl. Trop. Dis.">
        <title>Revisiting the worldwide diversity of Leptospira species in the environment.</title>
        <authorList>
            <person name="Vincent A.T."/>
            <person name="Schiettekatte O."/>
            <person name="Bourhy P."/>
            <person name="Veyrier F.J."/>
            <person name="Picardeau M."/>
        </authorList>
    </citation>
    <scope>NUCLEOTIDE SEQUENCE [LARGE SCALE GENOMIC DNA]</scope>
    <source>
        <strain evidence="10 12">201800273</strain>
        <strain evidence="9">201800295</strain>
    </source>
</reference>
<dbReference type="GO" id="GO:0005737">
    <property type="term" value="C:cytoplasm"/>
    <property type="evidence" value="ECO:0007669"/>
    <property type="project" value="UniProtKB-SubCell"/>
</dbReference>
<dbReference type="AlphaFoldDB" id="A0A7I0HPS4"/>
<evidence type="ECO:0000256" key="3">
    <source>
        <dbReference type="ARBA" id="ARBA00023133"/>
    </source>
</evidence>
<dbReference type="GO" id="GO:0006783">
    <property type="term" value="P:heme biosynthetic process"/>
    <property type="evidence" value="ECO:0007669"/>
    <property type="project" value="UniProtKB-UniRule"/>
</dbReference>
<dbReference type="SUPFAM" id="SSF53800">
    <property type="entry name" value="Chelatase"/>
    <property type="match status" value="1"/>
</dbReference>
<dbReference type="CDD" id="cd03411">
    <property type="entry name" value="Ferrochelatase_N"/>
    <property type="match status" value="1"/>
</dbReference>
<dbReference type="EMBL" id="RQFT01000012">
    <property type="protein sequence ID" value="TGL03574.1"/>
    <property type="molecule type" value="Genomic_DNA"/>
</dbReference>
<gene>
    <name evidence="7 10" type="primary">hemH</name>
    <name evidence="9" type="ORF">EHQ10_17195</name>
    <name evidence="10" type="ORF">EHQ43_15765</name>
</gene>
<dbReference type="CDD" id="cd00419">
    <property type="entry name" value="Ferrochelatase_C"/>
    <property type="match status" value="1"/>
</dbReference>
<proteinExistence type="inferred from homology"/>
<keyword evidence="4 7" id="KW-0456">Lyase</keyword>
<evidence type="ECO:0000313" key="9">
    <source>
        <dbReference type="EMBL" id="TGK47355.1"/>
    </source>
</evidence>
<keyword evidence="7 8" id="KW-0963">Cytoplasm</keyword>
<evidence type="ECO:0000313" key="11">
    <source>
        <dbReference type="Proteomes" id="UP000297617"/>
    </source>
</evidence>
<comment type="catalytic activity">
    <reaction evidence="7 8">
        <text>heme b + 2 H(+) = protoporphyrin IX + Fe(2+)</text>
        <dbReference type="Rhea" id="RHEA:22584"/>
        <dbReference type="ChEBI" id="CHEBI:15378"/>
        <dbReference type="ChEBI" id="CHEBI:29033"/>
        <dbReference type="ChEBI" id="CHEBI:57306"/>
        <dbReference type="ChEBI" id="CHEBI:60344"/>
        <dbReference type="EC" id="4.98.1.1"/>
    </reaction>
</comment>
<dbReference type="GO" id="GO:0046872">
    <property type="term" value="F:metal ion binding"/>
    <property type="evidence" value="ECO:0007669"/>
    <property type="project" value="UniProtKB-KW"/>
</dbReference>
<evidence type="ECO:0000256" key="7">
    <source>
        <dbReference type="HAMAP-Rule" id="MF_00323"/>
    </source>
</evidence>
<feature type="binding site" evidence="7">
    <location>
        <position position="294"/>
    </location>
    <ligand>
        <name>Fe(2+)</name>
        <dbReference type="ChEBI" id="CHEBI:29033"/>
    </ligand>
</feature>
<dbReference type="GO" id="GO:0004325">
    <property type="term" value="F:ferrochelatase activity"/>
    <property type="evidence" value="ECO:0007669"/>
    <property type="project" value="UniProtKB-UniRule"/>
</dbReference>
<feature type="binding site" evidence="7">
    <location>
        <position position="212"/>
    </location>
    <ligand>
        <name>Fe(2+)</name>
        <dbReference type="ChEBI" id="CHEBI:29033"/>
    </ligand>
</feature>
<dbReference type="UniPathway" id="UPA00252">
    <property type="reaction ID" value="UER00325"/>
</dbReference>
<dbReference type="RefSeq" id="WP_135754966.1">
    <property type="nucleotide sequence ID" value="NZ_RQFD01000016.1"/>
</dbReference>
<keyword evidence="11" id="KW-1185">Reference proteome</keyword>
<dbReference type="PROSITE" id="PS00534">
    <property type="entry name" value="FERROCHELATASE"/>
    <property type="match status" value="1"/>
</dbReference>
<evidence type="ECO:0000313" key="10">
    <source>
        <dbReference type="EMBL" id="TGL03574.1"/>
    </source>
</evidence>
<dbReference type="Proteomes" id="UP000297641">
    <property type="component" value="Unassembled WGS sequence"/>
</dbReference>
<dbReference type="InterPro" id="IPR001015">
    <property type="entry name" value="Ferrochelatase"/>
</dbReference>
<evidence type="ECO:0000313" key="12">
    <source>
        <dbReference type="Proteomes" id="UP000297641"/>
    </source>
</evidence>
<organism evidence="10 12">
    <name type="scientific">Leptospira bouyouniensis</name>
    <dbReference type="NCBI Taxonomy" id="2484911"/>
    <lineage>
        <taxon>Bacteria</taxon>
        <taxon>Pseudomonadati</taxon>
        <taxon>Spirochaetota</taxon>
        <taxon>Spirochaetia</taxon>
        <taxon>Leptospirales</taxon>
        <taxon>Leptospiraceae</taxon>
        <taxon>Leptospira</taxon>
    </lineage>
</organism>
<keyword evidence="7" id="KW-0479">Metal-binding</keyword>
<keyword evidence="3 7" id="KW-0350">Heme biosynthesis</keyword>
<keyword evidence="2 7" id="KW-0408">Iron</keyword>
<dbReference type="EC" id="4.98.1.1" evidence="7 8"/>
<comment type="catalytic activity">
    <reaction evidence="6">
        <text>Fe-coproporphyrin III + 2 H(+) = coproporphyrin III + Fe(2+)</text>
        <dbReference type="Rhea" id="RHEA:49572"/>
        <dbReference type="ChEBI" id="CHEBI:15378"/>
        <dbReference type="ChEBI" id="CHEBI:29033"/>
        <dbReference type="ChEBI" id="CHEBI:68438"/>
        <dbReference type="ChEBI" id="CHEBI:131725"/>
        <dbReference type="EC" id="4.99.1.9"/>
    </reaction>
    <physiologicalReaction direction="right-to-left" evidence="6">
        <dbReference type="Rhea" id="RHEA:49574"/>
    </physiologicalReaction>
</comment>
<comment type="function">
    <text evidence="7 8">Catalyzes the ferrous insertion into protoporphyrin IX.</text>
</comment>
<evidence type="ECO:0000256" key="6">
    <source>
        <dbReference type="ARBA" id="ARBA00024536"/>
    </source>
</evidence>
<evidence type="ECO:0000256" key="1">
    <source>
        <dbReference type="ARBA" id="ARBA00007718"/>
    </source>
</evidence>
<accession>A0A7I0HPS4</accession>
<dbReference type="PANTHER" id="PTHR11108">
    <property type="entry name" value="FERROCHELATASE"/>
    <property type="match status" value="1"/>
</dbReference>
<evidence type="ECO:0000256" key="2">
    <source>
        <dbReference type="ARBA" id="ARBA00023004"/>
    </source>
</evidence>
<dbReference type="NCBIfam" id="TIGR00109">
    <property type="entry name" value="hemH"/>
    <property type="match status" value="1"/>
</dbReference>
<sequence length="362" mass="41116">MTNKPEKTLVLVNLGGPRTPAEIEVFLKDLFSDPFVFDLPLPEFLRIRLARFIAKKRAPKVQTAYASMGFGGGSPLVEETEKQALALEKILNNDSRVQWKVLVAMACAYPNIRDPKFTKPGPDTIYLPLYPQFSRSTVLSTLSILESKFSECPVGSGGYVPHFGLEPKFHQISAQFISDFFTNQLFPEQYLHYPDDKPNCDWKDIDLVFSAHGIPMRLVKKGDRYMEEVELSVKGITDELRKYGYRGNIHISYQSKVGPAKWTEPSTIQKITELAIQGKHIAVYPISFVSDHLETLEEIGEQFKELTWEKGGKSFVRIPTLSVYPEFIQFLADKVKQTDSGIKHCVCKEKGGESLRHCRFKD</sequence>
<evidence type="ECO:0000256" key="5">
    <source>
        <dbReference type="ARBA" id="ARBA00023244"/>
    </source>
</evidence>
<comment type="similarity">
    <text evidence="1 7 8">Belongs to the ferrochelatase family.</text>
</comment>
<dbReference type="Proteomes" id="UP000297617">
    <property type="component" value="Unassembled WGS sequence"/>
</dbReference>